<comment type="caution">
    <text evidence="8">The sequence shown here is derived from an EMBL/GenBank/DDBJ whole genome shotgun (WGS) entry which is preliminary data.</text>
</comment>
<dbReference type="AlphaFoldDB" id="A0A553PQW0"/>
<keyword evidence="5 6" id="KW-0472">Membrane</keyword>
<feature type="domain" description="MSP" evidence="7">
    <location>
        <begin position="18"/>
        <end position="137"/>
    </location>
</feature>
<dbReference type="PROSITE" id="PS50202">
    <property type="entry name" value="MSP"/>
    <property type="match status" value="1"/>
</dbReference>
<evidence type="ECO:0000259" key="7">
    <source>
        <dbReference type="PROSITE" id="PS50202"/>
    </source>
</evidence>
<evidence type="ECO:0000256" key="3">
    <source>
        <dbReference type="ARBA" id="ARBA00022692"/>
    </source>
</evidence>
<evidence type="ECO:0000256" key="2">
    <source>
        <dbReference type="ARBA" id="ARBA00008932"/>
    </source>
</evidence>
<comment type="similarity">
    <text evidence="2">Belongs to the VAMP-associated protein (VAP) (TC 9.B.17) family.</text>
</comment>
<organism evidence="8 9">
    <name type="scientific">Tigriopus californicus</name>
    <name type="common">Marine copepod</name>
    <dbReference type="NCBI Taxonomy" id="6832"/>
    <lineage>
        <taxon>Eukaryota</taxon>
        <taxon>Metazoa</taxon>
        <taxon>Ecdysozoa</taxon>
        <taxon>Arthropoda</taxon>
        <taxon>Crustacea</taxon>
        <taxon>Multicrustacea</taxon>
        <taxon>Hexanauplia</taxon>
        <taxon>Copepoda</taxon>
        <taxon>Harpacticoida</taxon>
        <taxon>Harpacticidae</taxon>
        <taxon>Tigriopus</taxon>
    </lineage>
</organism>
<protein>
    <recommendedName>
        <fullName evidence="7">MSP domain-containing protein</fullName>
    </recommendedName>
</protein>
<dbReference type="GO" id="GO:0090158">
    <property type="term" value="P:endoplasmic reticulum membrane organization"/>
    <property type="evidence" value="ECO:0007669"/>
    <property type="project" value="TreeGrafter"/>
</dbReference>
<dbReference type="InterPro" id="IPR000535">
    <property type="entry name" value="MSP_dom"/>
</dbReference>
<feature type="transmembrane region" description="Helical" evidence="6">
    <location>
        <begin position="241"/>
        <end position="264"/>
    </location>
</feature>
<evidence type="ECO:0000313" key="8">
    <source>
        <dbReference type="EMBL" id="TRY80060.1"/>
    </source>
</evidence>
<keyword evidence="3 6" id="KW-0812">Transmembrane</keyword>
<dbReference type="GO" id="GO:0005789">
    <property type="term" value="C:endoplasmic reticulum membrane"/>
    <property type="evidence" value="ECO:0007669"/>
    <property type="project" value="InterPro"/>
</dbReference>
<evidence type="ECO:0000256" key="1">
    <source>
        <dbReference type="ARBA" id="ARBA00004211"/>
    </source>
</evidence>
<dbReference type="InterPro" id="IPR013783">
    <property type="entry name" value="Ig-like_fold"/>
</dbReference>
<evidence type="ECO:0000256" key="5">
    <source>
        <dbReference type="ARBA" id="ARBA00023136"/>
    </source>
</evidence>
<dbReference type="SUPFAM" id="SSF49354">
    <property type="entry name" value="PapD-like"/>
    <property type="match status" value="1"/>
</dbReference>
<dbReference type="GO" id="GO:0061817">
    <property type="term" value="P:endoplasmic reticulum-plasma membrane tethering"/>
    <property type="evidence" value="ECO:0007669"/>
    <property type="project" value="TreeGrafter"/>
</dbReference>
<dbReference type="OMA" id="MIPEHEV"/>
<accession>A0A553PQW0</accession>
<gene>
    <name evidence="8" type="ORF">TCAL_06006</name>
</gene>
<dbReference type="PANTHER" id="PTHR10809">
    <property type="entry name" value="VESICLE-ASSOCIATED MEMBRANE PROTEIN-ASSOCIATED PROTEIN"/>
    <property type="match status" value="1"/>
</dbReference>
<evidence type="ECO:0000256" key="6">
    <source>
        <dbReference type="SAM" id="Phobius"/>
    </source>
</evidence>
<dbReference type="Proteomes" id="UP000318571">
    <property type="component" value="Chromosome 6"/>
</dbReference>
<dbReference type="Gene3D" id="2.60.40.10">
    <property type="entry name" value="Immunoglobulins"/>
    <property type="match status" value="1"/>
</dbReference>
<sequence length="266" mass="30163">MANADSVSISSFPPKELVVDWEPDDQIVFSGDFRSFIKSELTIKNRSLCSLLFKIKTTSPNRYLVSPHKGRIEPKRYMVITITLLPFLYKPERTYGDKFLIQICKESLRNEQCAKHNFWSMIPEHEVLQKKIRCNLQFSVDSPTDSEDENFPFMPDTATATPAILVSLPNGRIINPFDQELASRRKGMIKPSTPIPAHQEQPENINPTIQSQEVLINGNPPLQQCLVQTIQESNAQEWKDFLMVGVVVAIFALGIILGKGSYLLDL</sequence>
<dbReference type="InterPro" id="IPR016763">
    <property type="entry name" value="VAP"/>
</dbReference>
<comment type="subcellular location">
    <subcellularLocation>
        <location evidence="1">Membrane</location>
        <topology evidence="1">Single-pass type IV membrane protein</topology>
    </subcellularLocation>
</comment>
<keyword evidence="9" id="KW-1185">Reference proteome</keyword>
<dbReference type="PANTHER" id="PTHR10809:SF6">
    <property type="entry name" value="AT11025P-RELATED"/>
    <property type="match status" value="1"/>
</dbReference>
<dbReference type="STRING" id="6832.A0A553PQW0"/>
<dbReference type="GO" id="GO:0005886">
    <property type="term" value="C:plasma membrane"/>
    <property type="evidence" value="ECO:0007669"/>
    <property type="project" value="TreeGrafter"/>
</dbReference>
<name>A0A553PQW0_TIGCA</name>
<keyword evidence="4 6" id="KW-1133">Transmembrane helix</keyword>
<dbReference type="InterPro" id="IPR008962">
    <property type="entry name" value="PapD-like_sf"/>
</dbReference>
<dbReference type="Pfam" id="PF00635">
    <property type="entry name" value="Motile_Sperm"/>
    <property type="match status" value="1"/>
</dbReference>
<proteinExistence type="inferred from homology"/>
<evidence type="ECO:0000256" key="4">
    <source>
        <dbReference type="ARBA" id="ARBA00022989"/>
    </source>
</evidence>
<reference evidence="8 9" key="1">
    <citation type="journal article" date="2018" name="Nat. Ecol. Evol.">
        <title>Genomic signatures of mitonuclear coevolution across populations of Tigriopus californicus.</title>
        <authorList>
            <person name="Barreto F.S."/>
            <person name="Watson E.T."/>
            <person name="Lima T.G."/>
            <person name="Willett C.S."/>
            <person name="Edmands S."/>
            <person name="Li W."/>
            <person name="Burton R.S."/>
        </authorList>
    </citation>
    <scope>NUCLEOTIDE SEQUENCE [LARGE SCALE GENOMIC DNA]</scope>
    <source>
        <strain evidence="8 9">San Diego</strain>
    </source>
</reference>
<evidence type="ECO:0000313" key="9">
    <source>
        <dbReference type="Proteomes" id="UP000318571"/>
    </source>
</evidence>
<dbReference type="EMBL" id="VCGU01000002">
    <property type="protein sequence ID" value="TRY80060.1"/>
    <property type="molecule type" value="Genomic_DNA"/>
</dbReference>